<dbReference type="EMBL" id="FXXQ01000001">
    <property type="protein sequence ID" value="SMX22478.1"/>
    <property type="molecule type" value="Genomic_DNA"/>
</dbReference>
<dbReference type="AlphaFoldDB" id="A0A238IVH8"/>
<accession>A0A238IVH8</accession>
<evidence type="ECO:0008006" key="3">
    <source>
        <dbReference type="Google" id="ProtNLM"/>
    </source>
</evidence>
<name>A0A238IVH8_9RHOB</name>
<dbReference type="Proteomes" id="UP000201838">
    <property type="component" value="Unassembled WGS sequence"/>
</dbReference>
<gene>
    <name evidence="1" type="ORF">BOA8489_00575</name>
</gene>
<evidence type="ECO:0000313" key="1">
    <source>
        <dbReference type="EMBL" id="SMX22478.1"/>
    </source>
</evidence>
<sequence>MPDVLAGSELVIGGRYHTSISALSLNVPVILTDSNSHKSKGLVNRFDGNIRLVDHANKDEVSAAAAAIMSDPADLRARIQECMARLARISDSEADNLNGFLDNVVATEGCAVIFPGLIRPIGLSEEIVRLTFRSQMICV</sequence>
<protein>
    <recommendedName>
        <fullName evidence="3">Polysaccharide pyruvyl transferase</fullName>
    </recommendedName>
</protein>
<evidence type="ECO:0000313" key="2">
    <source>
        <dbReference type="Proteomes" id="UP000201838"/>
    </source>
</evidence>
<proteinExistence type="predicted"/>
<reference evidence="1 2" key="1">
    <citation type="submission" date="2017-05" db="EMBL/GenBank/DDBJ databases">
        <authorList>
            <person name="Song R."/>
            <person name="Chenine A.L."/>
            <person name="Ruprecht R.M."/>
        </authorList>
    </citation>
    <scope>NUCLEOTIDE SEQUENCE [LARGE SCALE GENOMIC DNA]</scope>
    <source>
        <strain evidence="1 2">CECT 8489</strain>
    </source>
</reference>
<organism evidence="1 2">
    <name type="scientific">Boseongicola aestuarii</name>
    <dbReference type="NCBI Taxonomy" id="1470561"/>
    <lineage>
        <taxon>Bacteria</taxon>
        <taxon>Pseudomonadati</taxon>
        <taxon>Pseudomonadota</taxon>
        <taxon>Alphaproteobacteria</taxon>
        <taxon>Rhodobacterales</taxon>
        <taxon>Paracoccaceae</taxon>
        <taxon>Boseongicola</taxon>
    </lineage>
</organism>
<keyword evidence="2" id="KW-1185">Reference proteome</keyword>